<dbReference type="AlphaFoldDB" id="A0A7J6MN79"/>
<dbReference type="EMBL" id="JAAPAO010000093">
    <property type="protein sequence ID" value="KAF4673015.1"/>
    <property type="molecule type" value="Genomic_DNA"/>
</dbReference>
<organism evidence="2 3">
    <name type="scientific">Perkinsus chesapeaki</name>
    <name type="common">Clam parasite</name>
    <name type="synonym">Perkinsus andrewsi</name>
    <dbReference type="NCBI Taxonomy" id="330153"/>
    <lineage>
        <taxon>Eukaryota</taxon>
        <taxon>Sar</taxon>
        <taxon>Alveolata</taxon>
        <taxon>Perkinsozoa</taxon>
        <taxon>Perkinsea</taxon>
        <taxon>Perkinsida</taxon>
        <taxon>Perkinsidae</taxon>
        <taxon>Perkinsus</taxon>
    </lineage>
</organism>
<keyword evidence="3" id="KW-1185">Reference proteome</keyword>
<evidence type="ECO:0000256" key="1">
    <source>
        <dbReference type="SAM" id="Phobius"/>
    </source>
</evidence>
<keyword evidence="1" id="KW-0812">Transmembrane</keyword>
<accession>A0A7J6MN79</accession>
<feature type="transmembrane region" description="Helical" evidence="1">
    <location>
        <begin position="20"/>
        <end position="41"/>
    </location>
</feature>
<evidence type="ECO:0000313" key="2">
    <source>
        <dbReference type="EMBL" id="KAF4673015.1"/>
    </source>
</evidence>
<evidence type="ECO:0000313" key="3">
    <source>
        <dbReference type="Proteomes" id="UP000591131"/>
    </source>
</evidence>
<proteinExistence type="predicted"/>
<comment type="caution">
    <text evidence="2">The sequence shown here is derived from an EMBL/GenBank/DDBJ whole genome shotgun (WGS) entry which is preliminary data.</text>
</comment>
<keyword evidence="1" id="KW-1133">Transmembrane helix</keyword>
<sequence length="162" mass="18940">MNVQTSKGQVRTQEKEWSLYGKGCCMLFLLGMMLTMLGYVGGFRDPPPMPRNGLYTGLSNRYFFRWFLHDFDAEPLMGRVYIHAIEYNVIYPREFNASGILYWRGGPPRYPIELNRSDDGLVNLSRNLGMDPLDWHGFDHGSDWIELFGGRLRYRKYPPDDI</sequence>
<protein>
    <submittedName>
        <fullName evidence="2">Uncharacterized protein</fullName>
    </submittedName>
</protein>
<keyword evidence="1" id="KW-0472">Membrane</keyword>
<gene>
    <name evidence="2" type="ORF">FOL47_011117</name>
</gene>
<reference evidence="2 3" key="1">
    <citation type="submission" date="2020-04" db="EMBL/GenBank/DDBJ databases">
        <title>Perkinsus chesapeaki whole genome sequence.</title>
        <authorList>
            <person name="Bogema D.R."/>
        </authorList>
    </citation>
    <scope>NUCLEOTIDE SEQUENCE [LARGE SCALE GENOMIC DNA]</scope>
    <source>
        <strain evidence="2">ATCC PRA-425</strain>
    </source>
</reference>
<dbReference type="Proteomes" id="UP000591131">
    <property type="component" value="Unassembled WGS sequence"/>
</dbReference>
<name>A0A7J6MN79_PERCH</name>